<gene>
    <name evidence="2" type="primary">Contig2383.g2568</name>
    <name evidence="2" type="ORF">STYLEM_5356</name>
</gene>
<reference evidence="2 3" key="1">
    <citation type="submission" date="2014-06" db="EMBL/GenBank/DDBJ databases">
        <authorList>
            <person name="Swart Estienne"/>
        </authorList>
    </citation>
    <scope>NUCLEOTIDE SEQUENCE [LARGE SCALE GENOMIC DNA]</scope>
    <source>
        <strain evidence="2 3">130c</strain>
    </source>
</reference>
<name>A0A078A2C8_STYLE</name>
<sequence>MIVLPLALYILIIVLYSLLGGEFTSKLICQNIRSALCMSTKHLQINAKVHNVQTANVDKEIEQRRRIEIIIEKHEQNIEKEINDTSQVKSAQKTEEKSQDKTKATATQEQKDTNDSTNQKELDQQQDLAQNHNQIMSKTNQLQQNQRNKNIIEINIEKHEAFIPKQPSNSAQNLRKNLEINDLPSNNLRQQNNSNRSERMLEIKKNVDQEWDDMSNGSKNQCLNSNSDSEK</sequence>
<feature type="compositionally biased region" description="Basic and acidic residues" evidence="1">
    <location>
        <begin position="196"/>
        <end position="208"/>
    </location>
</feature>
<evidence type="ECO:0000313" key="2">
    <source>
        <dbReference type="EMBL" id="CDW76356.1"/>
    </source>
</evidence>
<dbReference type="AlphaFoldDB" id="A0A078A2C8"/>
<evidence type="ECO:0000256" key="1">
    <source>
        <dbReference type="SAM" id="MobiDB-lite"/>
    </source>
</evidence>
<protein>
    <submittedName>
        <fullName evidence="2">Uncharacterized protein</fullName>
    </submittedName>
</protein>
<keyword evidence="3" id="KW-1185">Reference proteome</keyword>
<organism evidence="2 3">
    <name type="scientific">Stylonychia lemnae</name>
    <name type="common">Ciliate</name>
    <dbReference type="NCBI Taxonomy" id="5949"/>
    <lineage>
        <taxon>Eukaryota</taxon>
        <taxon>Sar</taxon>
        <taxon>Alveolata</taxon>
        <taxon>Ciliophora</taxon>
        <taxon>Intramacronucleata</taxon>
        <taxon>Spirotrichea</taxon>
        <taxon>Stichotrichia</taxon>
        <taxon>Sporadotrichida</taxon>
        <taxon>Oxytrichidae</taxon>
        <taxon>Stylonychinae</taxon>
        <taxon>Stylonychia</taxon>
    </lineage>
</organism>
<evidence type="ECO:0000313" key="3">
    <source>
        <dbReference type="Proteomes" id="UP000039865"/>
    </source>
</evidence>
<dbReference type="Proteomes" id="UP000039865">
    <property type="component" value="Unassembled WGS sequence"/>
</dbReference>
<feature type="region of interest" description="Disordered" evidence="1">
    <location>
        <begin position="81"/>
        <end position="125"/>
    </location>
</feature>
<feature type="compositionally biased region" description="Basic and acidic residues" evidence="1">
    <location>
        <begin position="92"/>
        <end position="123"/>
    </location>
</feature>
<proteinExistence type="predicted"/>
<dbReference type="InParanoid" id="A0A078A2C8"/>
<feature type="region of interest" description="Disordered" evidence="1">
    <location>
        <begin position="179"/>
        <end position="231"/>
    </location>
</feature>
<feature type="compositionally biased region" description="Polar residues" evidence="1">
    <location>
        <begin position="215"/>
        <end position="231"/>
    </location>
</feature>
<dbReference type="EMBL" id="CCKQ01005199">
    <property type="protein sequence ID" value="CDW76356.1"/>
    <property type="molecule type" value="Genomic_DNA"/>
</dbReference>
<accession>A0A078A2C8</accession>
<feature type="compositionally biased region" description="Low complexity" evidence="1">
    <location>
        <begin position="185"/>
        <end position="195"/>
    </location>
</feature>